<protein>
    <submittedName>
        <fullName evidence="1">Uncharacterized protein</fullName>
    </submittedName>
</protein>
<sequence>MIQRVKKFSSTFRTLPKNYIFAAAKKHFSHSGENPGKLA</sequence>
<reference evidence="1" key="1">
    <citation type="journal article" date="2021" name="Microb. Physiol.">
        <title>Proteogenomic Insights into the Physiology of Marine, Sulfate-Reducing, Filamentous Desulfonema limicola and Desulfonema magnum.</title>
        <authorList>
            <person name="Schnaars V."/>
            <person name="Wohlbrand L."/>
            <person name="Scheve S."/>
            <person name="Hinrichs C."/>
            <person name="Reinhardt R."/>
            <person name="Rabus R."/>
        </authorList>
    </citation>
    <scope>NUCLEOTIDE SEQUENCE</scope>
    <source>
        <strain evidence="1">4be13</strain>
    </source>
</reference>
<evidence type="ECO:0000313" key="1">
    <source>
        <dbReference type="EMBL" id="QTA88334.1"/>
    </source>
</evidence>
<name>A0A975GP07_9BACT</name>
<keyword evidence="2" id="KW-1185">Reference proteome</keyword>
<evidence type="ECO:0000313" key="2">
    <source>
        <dbReference type="Proteomes" id="UP000663722"/>
    </source>
</evidence>
<proteinExistence type="predicted"/>
<accession>A0A975GP07</accession>
<dbReference type="Proteomes" id="UP000663722">
    <property type="component" value="Chromosome"/>
</dbReference>
<gene>
    <name evidence="1" type="ORF">dnm_043770</name>
</gene>
<dbReference type="AlphaFoldDB" id="A0A975GP07"/>
<dbReference type="EMBL" id="CP061800">
    <property type="protein sequence ID" value="QTA88334.1"/>
    <property type="molecule type" value="Genomic_DNA"/>
</dbReference>
<organism evidence="1 2">
    <name type="scientific">Desulfonema magnum</name>
    <dbReference type="NCBI Taxonomy" id="45655"/>
    <lineage>
        <taxon>Bacteria</taxon>
        <taxon>Pseudomonadati</taxon>
        <taxon>Thermodesulfobacteriota</taxon>
        <taxon>Desulfobacteria</taxon>
        <taxon>Desulfobacterales</taxon>
        <taxon>Desulfococcaceae</taxon>
        <taxon>Desulfonema</taxon>
    </lineage>
</organism>
<dbReference type="KEGG" id="dmm:dnm_043770"/>